<organism evidence="2 3">
    <name type="scientific">Branchiostoma lanceolatum</name>
    <name type="common">Common lancelet</name>
    <name type="synonym">Amphioxus lanceolatum</name>
    <dbReference type="NCBI Taxonomy" id="7740"/>
    <lineage>
        <taxon>Eukaryota</taxon>
        <taxon>Metazoa</taxon>
        <taxon>Chordata</taxon>
        <taxon>Cephalochordata</taxon>
        <taxon>Leptocardii</taxon>
        <taxon>Amphioxiformes</taxon>
        <taxon>Branchiostomatidae</taxon>
        <taxon>Branchiostoma</taxon>
    </lineage>
</organism>
<protein>
    <submittedName>
        <fullName evidence="2">Hypp234 protein</fullName>
    </submittedName>
</protein>
<reference evidence="2" key="1">
    <citation type="submission" date="2022-01" db="EMBL/GenBank/DDBJ databases">
        <authorList>
            <person name="Braso-Vives M."/>
        </authorList>
    </citation>
    <scope>NUCLEOTIDE SEQUENCE</scope>
</reference>
<evidence type="ECO:0000313" key="3">
    <source>
        <dbReference type="Proteomes" id="UP000838412"/>
    </source>
</evidence>
<keyword evidence="3" id="KW-1185">Reference proteome</keyword>
<sequence length="71" mass="8078">MSDNSKNWNAEPAHRDMTSQRKTGQGRRKETFAAPSLTPVEEDGDHRTRTRNSNQPCLLEVVDLPNLSTRK</sequence>
<proteinExistence type="predicted"/>
<evidence type="ECO:0000313" key="2">
    <source>
        <dbReference type="EMBL" id="CAH1229481.1"/>
    </source>
</evidence>
<gene>
    <name evidence="2" type="primary">Hypp234</name>
    <name evidence="2" type="ORF">BLAG_LOCUS830</name>
</gene>
<dbReference type="EMBL" id="OV696686">
    <property type="protein sequence ID" value="CAH1229481.1"/>
    <property type="molecule type" value="Genomic_DNA"/>
</dbReference>
<evidence type="ECO:0000256" key="1">
    <source>
        <dbReference type="SAM" id="MobiDB-lite"/>
    </source>
</evidence>
<dbReference type="Proteomes" id="UP000838412">
    <property type="component" value="Chromosome 1"/>
</dbReference>
<name>A0A8J9VYR2_BRALA</name>
<dbReference type="AlphaFoldDB" id="A0A8J9VYR2"/>
<accession>A0A8J9VYR2</accession>
<dbReference type="OrthoDB" id="10187741at2759"/>
<feature type="region of interest" description="Disordered" evidence="1">
    <location>
        <begin position="1"/>
        <end position="71"/>
    </location>
</feature>